<reference evidence="4" key="1">
    <citation type="submission" date="2023-07" db="EMBL/GenBank/DDBJ databases">
        <title>Cedecea davisae an AmpC producer and its therapeutic implications.</title>
        <authorList>
            <person name="Notter J."/>
        </authorList>
    </citation>
    <scope>NUCLEOTIDE SEQUENCE [LARGE SCALE GENOMIC DNA]</scope>
    <source>
        <strain evidence="4">1</strain>
    </source>
</reference>
<dbReference type="Proteomes" id="UP000686327">
    <property type="component" value="Unassembled WGS sequence"/>
</dbReference>
<proteinExistence type="predicted"/>
<dbReference type="InterPro" id="IPR046980">
    <property type="entry name" value="KefG/KefF"/>
</dbReference>
<dbReference type="RefSeq" id="WP_216377422.1">
    <property type="nucleotide sequence ID" value="NZ_JAGRYT010000016.1"/>
</dbReference>
<dbReference type="PANTHER" id="PTHR47307:SF1">
    <property type="entry name" value="GLUTATHIONE-REGULATED POTASSIUM-EFFLUX SYSTEM ANCILLARY PROTEIN KEFG"/>
    <property type="match status" value="1"/>
</dbReference>
<evidence type="ECO:0000256" key="1">
    <source>
        <dbReference type="ARBA" id="ARBA00023002"/>
    </source>
</evidence>
<dbReference type="PANTHER" id="PTHR47307">
    <property type="entry name" value="GLUTATHIONE-REGULATED POTASSIUM-EFFLUX SYSTEM ANCILLARY PROTEIN KEFG"/>
    <property type="match status" value="1"/>
</dbReference>
<keyword evidence="1" id="KW-0560">Oxidoreductase</keyword>
<evidence type="ECO:0000313" key="3">
    <source>
        <dbReference type="EMBL" id="MBU4684784.1"/>
    </source>
</evidence>
<sequence length="176" mass="19755">MKKVLVLAAHRYPEKSRINHAAVEALSGLADVTVHELMRAYPDFNIDVEREQKLLHEHDSIVMLFPFWWYSSPAILKEWQDHVLSYGFAYGSDGKALHGKKLLVATSTGGSAQAYTPEGYNQYAVEALLLPFHAMANKTGMIWQQPALVQGANDITDPLIDEGVNYWLSRVNELKG</sequence>
<dbReference type="Pfam" id="PF02525">
    <property type="entry name" value="Flavodoxin_2"/>
    <property type="match status" value="1"/>
</dbReference>
<protein>
    <submittedName>
        <fullName evidence="3">NAD(P)H-dependent oxidoreductase</fullName>
    </submittedName>
</protein>
<dbReference type="EMBL" id="JAGRYU010000044">
    <property type="protein sequence ID" value="MBU4684784.1"/>
    <property type="molecule type" value="Genomic_DNA"/>
</dbReference>
<organism evidence="3 4">
    <name type="scientific">Cedecea davisae</name>
    <dbReference type="NCBI Taxonomy" id="158484"/>
    <lineage>
        <taxon>Bacteria</taxon>
        <taxon>Pseudomonadati</taxon>
        <taxon>Pseudomonadota</taxon>
        <taxon>Gammaproteobacteria</taxon>
        <taxon>Enterobacterales</taxon>
        <taxon>Enterobacteriaceae</taxon>
        <taxon>Cedecea</taxon>
    </lineage>
</organism>
<accession>A0ABS6DNG4</accession>
<evidence type="ECO:0000259" key="2">
    <source>
        <dbReference type="Pfam" id="PF02525"/>
    </source>
</evidence>
<name>A0ABS6DNG4_9ENTR</name>
<feature type="domain" description="Flavodoxin-like fold" evidence="2">
    <location>
        <begin position="2"/>
        <end position="169"/>
    </location>
</feature>
<comment type="caution">
    <text evidence="3">The sequence shown here is derived from an EMBL/GenBank/DDBJ whole genome shotgun (WGS) entry which is preliminary data.</text>
</comment>
<dbReference type="InterPro" id="IPR003680">
    <property type="entry name" value="Flavodoxin_fold"/>
</dbReference>
<keyword evidence="4" id="KW-1185">Reference proteome</keyword>
<evidence type="ECO:0000313" key="4">
    <source>
        <dbReference type="Proteomes" id="UP000686327"/>
    </source>
</evidence>
<gene>
    <name evidence="3" type="ORF">KC222_22580</name>
</gene>